<dbReference type="PANTHER" id="PTHR45566">
    <property type="entry name" value="HTH-TYPE TRANSCRIPTIONAL REGULATOR YHJB-RELATED"/>
    <property type="match status" value="1"/>
</dbReference>
<evidence type="ECO:0000259" key="7">
    <source>
        <dbReference type="PROSITE" id="PS50110"/>
    </source>
</evidence>
<keyword evidence="3" id="KW-0238">DNA-binding</keyword>
<dbReference type="Proteomes" id="UP001554047">
    <property type="component" value="Unassembled WGS sequence"/>
</dbReference>
<evidence type="ECO:0000313" key="9">
    <source>
        <dbReference type="Proteomes" id="UP001554047"/>
    </source>
</evidence>
<evidence type="ECO:0000256" key="1">
    <source>
        <dbReference type="ARBA" id="ARBA00022553"/>
    </source>
</evidence>
<dbReference type="CDD" id="cd06170">
    <property type="entry name" value="LuxR_C_like"/>
    <property type="match status" value="1"/>
</dbReference>
<evidence type="ECO:0000256" key="3">
    <source>
        <dbReference type="ARBA" id="ARBA00023125"/>
    </source>
</evidence>
<dbReference type="Pfam" id="PF00196">
    <property type="entry name" value="GerE"/>
    <property type="match status" value="1"/>
</dbReference>
<evidence type="ECO:0000256" key="2">
    <source>
        <dbReference type="ARBA" id="ARBA00023015"/>
    </source>
</evidence>
<dbReference type="EMBL" id="JBFDTB010000023">
    <property type="protein sequence ID" value="MEW3466996.1"/>
    <property type="molecule type" value="Genomic_DNA"/>
</dbReference>
<dbReference type="InterPro" id="IPR000792">
    <property type="entry name" value="Tscrpt_reg_LuxR_C"/>
</dbReference>
<dbReference type="SMART" id="SM00421">
    <property type="entry name" value="HTH_LUXR"/>
    <property type="match status" value="1"/>
</dbReference>
<proteinExistence type="predicted"/>
<organism evidence="8 9">
    <name type="scientific">Enterococcus entomosocium</name>
    <dbReference type="NCBI Taxonomy" id="3034352"/>
    <lineage>
        <taxon>Bacteria</taxon>
        <taxon>Bacillati</taxon>
        <taxon>Bacillota</taxon>
        <taxon>Bacilli</taxon>
        <taxon>Lactobacillales</taxon>
        <taxon>Enterococcaceae</taxon>
        <taxon>Enterococcus</taxon>
    </lineage>
</organism>
<dbReference type="PRINTS" id="PR00038">
    <property type="entry name" value="HTHLUXR"/>
</dbReference>
<dbReference type="PROSITE" id="PS50110">
    <property type="entry name" value="RESPONSE_REGULATORY"/>
    <property type="match status" value="1"/>
</dbReference>
<dbReference type="PANTHER" id="PTHR45566:SF2">
    <property type="entry name" value="NARL SUBFAMILY"/>
    <property type="match status" value="1"/>
</dbReference>
<dbReference type="PROSITE" id="PS50043">
    <property type="entry name" value="HTH_LUXR_2"/>
    <property type="match status" value="1"/>
</dbReference>
<dbReference type="SMART" id="SM00448">
    <property type="entry name" value="REC"/>
    <property type="match status" value="1"/>
</dbReference>
<keyword evidence="4" id="KW-0804">Transcription</keyword>
<evidence type="ECO:0000256" key="5">
    <source>
        <dbReference type="PROSITE-ProRule" id="PRU00169"/>
    </source>
</evidence>
<comment type="caution">
    <text evidence="8">The sequence shown here is derived from an EMBL/GenBank/DDBJ whole genome shotgun (WGS) entry which is preliminary data.</text>
</comment>
<dbReference type="InterPro" id="IPR051015">
    <property type="entry name" value="EvgA-like"/>
</dbReference>
<keyword evidence="2" id="KW-0805">Transcription regulation</keyword>
<dbReference type="InterPro" id="IPR011006">
    <property type="entry name" value="CheY-like_superfamily"/>
</dbReference>
<dbReference type="SUPFAM" id="SSF52172">
    <property type="entry name" value="CheY-like"/>
    <property type="match status" value="1"/>
</dbReference>
<dbReference type="InterPro" id="IPR016032">
    <property type="entry name" value="Sig_transdc_resp-reg_C-effctor"/>
</dbReference>
<name>A0ABV3MEX3_9ENTE</name>
<feature type="domain" description="HTH luxR-type" evidence="6">
    <location>
        <begin position="134"/>
        <end position="199"/>
    </location>
</feature>
<dbReference type="RefSeq" id="WP_005236276.1">
    <property type="nucleotide sequence ID" value="NZ_JBDKBP010000003.1"/>
</dbReference>
<evidence type="ECO:0000313" key="8">
    <source>
        <dbReference type="EMBL" id="MEW3466996.1"/>
    </source>
</evidence>
<dbReference type="InterPro" id="IPR058245">
    <property type="entry name" value="NreC/VraR/RcsB-like_REC"/>
</dbReference>
<feature type="modified residue" description="4-aspartylphosphate" evidence="5">
    <location>
        <position position="55"/>
    </location>
</feature>
<evidence type="ECO:0000256" key="4">
    <source>
        <dbReference type="ARBA" id="ARBA00023163"/>
    </source>
</evidence>
<feature type="domain" description="Response regulatory" evidence="7">
    <location>
        <begin position="4"/>
        <end position="122"/>
    </location>
</feature>
<dbReference type="CDD" id="cd17535">
    <property type="entry name" value="REC_NarL-like"/>
    <property type="match status" value="1"/>
</dbReference>
<gene>
    <name evidence="8" type="ORF">AB1I55_12925</name>
</gene>
<reference evidence="8 9" key="1">
    <citation type="submission" date="2024-05" db="EMBL/GenBank/DDBJ databases">
        <title>Human gut microbiome strain richness.</title>
        <authorList>
            <person name="Chen-Liaw A."/>
        </authorList>
    </citation>
    <scope>NUCLEOTIDE SEQUENCE [LARGE SCALE GENOMIC DNA]</scope>
    <source>
        <strain evidence="8 9">J1100102st1_G3_J1100102_180507</strain>
    </source>
</reference>
<sequence length="202" mass="23197">MPIKLALLDDHELVLEGIKNTLQKEPSFSIIGAFTKPTDFFQAMANQSIDIVLLDMMLKGTHAFELIPRIHTLTDDTLPKIIMLSGFYEPLLHKRAFELGIWAFLRKEASYDELITTIKTVYHGNKVSPEHLFLEKDMRLLSEIERQVLELISQEQTNEKIAKKLFISRRTVENHVSSICNKLNVQTRIGAVREGIKLNLIK</sequence>
<evidence type="ECO:0000259" key="6">
    <source>
        <dbReference type="PROSITE" id="PS50043"/>
    </source>
</evidence>
<keyword evidence="1 5" id="KW-0597">Phosphoprotein</keyword>
<accession>A0ABV3MEX3</accession>
<dbReference type="InterPro" id="IPR001789">
    <property type="entry name" value="Sig_transdc_resp-reg_receiver"/>
</dbReference>
<dbReference type="Pfam" id="PF00072">
    <property type="entry name" value="Response_reg"/>
    <property type="match status" value="1"/>
</dbReference>
<protein>
    <submittedName>
        <fullName evidence="8">Response regulator transcription factor</fullName>
    </submittedName>
</protein>
<dbReference type="SUPFAM" id="SSF46894">
    <property type="entry name" value="C-terminal effector domain of the bipartite response regulators"/>
    <property type="match status" value="1"/>
</dbReference>
<keyword evidence="9" id="KW-1185">Reference proteome</keyword>
<dbReference type="Gene3D" id="3.40.50.2300">
    <property type="match status" value="1"/>
</dbReference>